<dbReference type="PANTHER" id="PTHR22847">
    <property type="entry name" value="WD40 REPEAT PROTEIN"/>
    <property type="match status" value="1"/>
</dbReference>
<evidence type="ECO:0000313" key="4">
    <source>
        <dbReference type="EMBL" id="QDU67901.1"/>
    </source>
</evidence>
<evidence type="ECO:0000256" key="2">
    <source>
        <dbReference type="ARBA" id="ARBA00022737"/>
    </source>
</evidence>
<proteinExistence type="predicted"/>
<dbReference type="PROSITE" id="PS50294">
    <property type="entry name" value="WD_REPEATS_REGION"/>
    <property type="match status" value="2"/>
</dbReference>
<dbReference type="Proteomes" id="UP000316921">
    <property type="component" value="Chromosome"/>
</dbReference>
<dbReference type="PANTHER" id="PTHR22847:SF637">
    <property type="entry name" value="WD REPEAT DOMAIN 5B"/>
    <property type="match status" value="1"/>
</dbReference>
<feature type="repeat" description="WD" evidence="3">
    <location>
        <begin position="79"/>
        <end position="109"/>
    </location>
</feature>
<reference evidence="4 5" key="1">
    <citation type="submission" date="2019-02" db="EMBL/GenBank/DDBJ databases">
        <title>Deep-cultivation of Planctomycetes and their phenomic and genomic characterization uncovers novel biology.</title>
        <authorList>
            <person name="Wiegand S."/>
            <person name="Jogler M."/>
            <person name="Boedeker C."/>
            <person name="Pinto D."/>
            <person name="Vollmers J."/>
            <person name="Rivas-Marin E."/>
            <person name="Kohn T."/>
            <person name="Peeters S.H."/>
            <person name="Heuer A."/>
            <person name="Rast P."/>
            <person name="Oberbeckmann S."/>
            <person name="Bunk B."/>
            <person name="Jeske O."/>
            <person name="Meyerdierks A."/>
            <person name="Storesund J.E."/>
            <person name="Kallscheuer N."/>
            <person name="Luecker S."/>
            <person name="Lage O.M."/>
            <person name="Pohl T."/>
            <person name="Merkel B.J."/>
            <person name="Hornburger P."/>
            <person name="Mueller R.-W."/>
            <person name="Bruemmer F."/>
            <person name="Labrenz M."/>
            <person name="Spormann A.M."/>
            <person name="Op den Camp H."/>
            <person name="Overmann J."/>
            <person name="Amann R."/>
            <person name="Jetten M.S.M."/>
            <person name="Mascher T."/>
            <person name="Medema M.H."/>
            <person name="Devos D.P."/>
            <person name="Kaster A.-K."/>
            <person name="Ovreas L."/>
            <person name="Rohde M."/>
            <person name="Galperin M.Y."/>
            <person name="Jogler C."/>
        </authorList>
    </citation>
    <scope>NUCLEOTIDE SEQUENCE [LARGE SCALE GENOMIC DNA]</scope>
    <source>
        <strain evidence="4 5">Pla133</strain>
    </source>
</reference>
<dbReference type="SUPFAM" id="SSF50978">
    <property type="entry name" value="WD40 repeat-like"/>
    <property type="match status" value="1"/>
</dbReference>
<dbReference type="SMART" id="SM00320">
    <property type="entry name" value="WD40"/>
    <property type="match status" value="4"/>
</dbReference>
<dbReference type="Gene3D" id="2.130.10.10">
    <property type="entry name" value="YVTN repeat-like/Quinoprotein amine dehydrogenase"/>
    <property type="match status" value="2"/>
</dbReference>
<protein>
    <submittedName>
        <fullName evidence="4">WD domain, G-beta repeat</fullName>
    </submittedName>
</protein>
<dbReference type="EMBL" id="CP036287">
    <property type="protein sequence ID" value="QDU67901.1"/>
    <property type="molecule type" value="Genomic_DNA"/>
</dbReference>
<evidence type="ECO:0000313" key="5">
    <source>
        <dbReference type="Proteomes" id="UP000316921"/>
    </source>
</evidence>
<feature type="repeat" description="WD" evidence="3">
    <location>
        <begin position="159"/>
        <end position="191"/>
    </location>
</feature>
<dbReference type="InterPro" id="IPR001680">
    <property type="entry name" value="WD40_rpt"/>
</dbReference>
<keyword evidence="2" id="KW-0677">Repeat</keyword>
<name>A0A518BLP4_9BACT</name>
<organism evidence="4 5">
    <name type="scientific">Engelhardtia mirabilis</name>
    <dbReference type="NCBI Taxonomy" id="2528011"/>
    <lineage>
        <taxon>Bacteria</taxon>
        <taxon>Pseudomonadati</taxon>
        <taxon>Planctomycetota</taxon>
        <taxon>Planctomycetia</taxon>
        <taxon>Planctomycetia incertae sedis</taxon>
        <taxon>Engelhardtia</taxon>
    </lineage>
</organism>
<dbReference type="AlphaFoldDB" id="A0A518BLP4"/>
<evidence type="ECO:0000256" key="1">
    <source>
        <dbReference type="ARBA" id="ARBA00022574"/>
    </source>
</evidence>
<feature type="repeat" description="WD" evidence="3">
    <location>
        <begin position="120"/>
        <end position="151"/>
    </location>
</feature>
<evidence type="ECO:0000256" key="3">
    <source>
        <dbReference type="PROSITE-ProRule" id="PRU00221"/>
    </source>
</evidence>
<gene>
    <name evidence="4" type="ORF">Pla133_29900</name>
</gene>
<accession>A0A518BLP4</accession>
<dbReference type="InterPro" id="IPR036322">
    <property type="entry name" value="WD40_repeat_dom_sf"/>
</dbReference>
<dbReference type="PROSITE" id="PS50082">
    <property type="entry name" value="WD_REPEATS_2"/>
    <property type="match status" value="3"/>
</dbReference>
<dbReference type="InterPro" id="IPR015943">
    <property type="entry name" value="WD40/YVTN_repeat-like_dom_sf"/>
</dbReference>
<keyword evidence="5" id="KW-1185">Reference proteome</keyword>
<dbReference type="RefSeq" id="WP_145066466.1">
    <property type="nucleotide sequence ID" value="NZ_CP036287.1"/>
</dbReference>
<sequence length="270" mass="28426">MIAALLLAATDLCATGAGLAVATDAGLAVGEAMLGEVRPIVAIEASPDGELLAEAGGLAGEYGSLRLWDVTTGDLVFERQVHDDVIYDVAWSPDGGTLYTASADHTVGVIPASGEGATFLEGHSDQVLCLAVAPDGTLASGSLDRTIRLWSEGECLRTLSSHTDRVTCLAFSPDGTQLASGAADRTVRIWQHDIGRMRRIIRDHGGAVLCLIWSEDELLSGCADGAVRALDPLRARVDSVLRRHDDWIRGMARVDGALVTIDASGVLKRE</sequence>
<keyword evidence="1 3" id="KW-0853">WD repeat</keyword>
<dbReference type="Pfam" id="PF00400">
    <property type="entry name" value="WD40"/>
    <property type="match status" value="3"/>
</dbReference>
<dbReference type="CDD" id="cd00200">
    <property type="entry name" value="WD40"/>
    <property type="match status" value="1"/>
</dbReference>
<dbReference type="KEGG" id="pbap:Pla133_29900"/>